<organism evidence="1 2">
    <name type="scientific">Meloidogyne enterolobii</name>
    <name type="common">Root-knot nematode worm</name>
    <name type="synonym">Meloidogyne mayaguensis</name>
    <dbReference type="NCBI Taxonomy" id="390850"/>
    <lineage>
        <taxon>Eukaryota</taxon>
        <taxon>Metazoa</taxon>
        <taxon>Ecdysozoa</taxon>
        <taxon>Nematoda</taxon>
        <taxon>Chromadorea</taxon>
        <taxon>Rhabditida</taxon>
        <taxon>Tylenchina</taxon>
        <taxon>Tylenchomorpha</taxon>
        <taxon>Tylenchoidea</taxon>
        <taxon>Meloidogynidae</taxon>
        <taxon>Meloidogyninae</taxon>
        <taxon>Meloidogyne</taxon>
    </lineage>
</organism>
<comment type="caution">
    <text evidence="1">The sequence shown here is derived from an EMBL/GenBank/DDBJ whole genome shotgun (WGS) entry which is preliminary data.</text>
</comment>
<dbReference type="AlphaFoldDB" id="A0A6V7VZV6"/>
<sequence>MYGRDPIFCVDLILDPRIREPIALNDEQEIKQKLIVSLRCAWKYAAEANSEAQLRSKAQYDKLLRNPTVSIGDRVLLRNYTGKVGSSKKFHLPWKGVFRVIEINGVHVTISSCNSPQSNPRIVHINQLKKCIEPLPCEPVCTTPRLENEELEALAEANAEEIVDMPGFSHKNVVETNVVLEQGSQEDETLGRQGLGRYNLRRNPKQKILIIASADQGKFIPKI</sequence>
<protein>
    <submittedName>
        <fullName evidence="1">Uncharacterized protein</fullName>
    </submittedName>
</protein>
<dbReference type="Proteomes" id="UP000580250">
    <property type="component" value="Unassembled WGS sequence"/>
</dbReference>
<dbReference type="EMBL" id="CAJEWN010000351">
    <property type="protein sequence ID" value="CAD2179741.1"/>
    <property type="molecule type" value="Genomic_DNA"/>
</dbReference>
<dbReference type="OrthoDB" id="5816542at2759"/>
<evidence type="ECO:0000313" key="2">
    <source>
        <dbReference type="Proteomes" id="UP000580250"/>
    </source>
</evidence>
<name>A0A6V7VZV6_MELEN</name>
<gene>
    <name evidence="1" type="ORF">MENT_LOCUS31761</name>
</gene>
<reference evidence="1 2" key="1">
    <citation type="submission" date="2020-08" db="EMBL/GenBank/DDBJ databases">
        <authorList>
            <person name="Koutsovoulos G."/>
            <person name="Danchin GJ E."/>
        </authorList>
    </citation>
    <scope>NUCLEOTIDE SEQUENCE [LARGE SCALE GENOMIC DNA]</scope>
</reference>
<proteinExistence type="predicted"/>
<evidence type="ECO:0000313" key="1">
    <source>
        <dbReference type="EMBL" id="CAD2179741.1"/>
    </source>
</evidence>
<accession>A0A6V7VZV6</accession>